<dbReference type="InterPro" id="IPR010390">
    <property type="entry name" value="ABC-2_transporter-like"/>
</dbReference>
<gene>
    <name evidence="2" type="ORF">FDQ92_06055</name>
</gene>
<proteinExistence type="predicted"/>
<dbReference type="Proteomes" id="UP000298602">
    <property type="component" value="Chromosome"/>
</dbReference>
<keyword evidence="1" id="KW-0472">Membrane</keyword>
<feature type="transmembrane region" description="Helical" evidence="1">
    <location>
        <begin position="77"/>
        <end position="97"/>
    </location>
</feature>
<dbReference type="PANTHER" id="PTHR36833">
    <property type="entry name" value="SLR0610 PROTEIN-RELATED"/>
    <property type="match status" value="1"/>
</dbReference>
<evidence type="ECO:0000256" key="1">
    <source>
        <dbReference type="SAM" id="Phobius"/>
    </source>
</evidence>
<evidence type="ECO:0000313" key="2">
    <source>
        <dbReference type="EMBL" id="QCQ21783.1"/>
    </source>
</evidence>
<reference evidence="2 3" key="1">
    <citation type="submission" date="2019-05" db="EMBL/GenBank/DDBJ databases">
        <title>The Complete Genome Sequence of the n-alkane-degrading Desulfoglaeba alkanexedens ALDC reveals multiple alkylsuccinate synthase gene clusters.</title>
        <authorList>
            <person name="Callaghan A.V."/>
            <person name="Davidova I.A."/>
            <person name="Duncan K.E."/>
            <person name="Morris B."/>
            <person name="McInerney M.J."/>
        </authorList>
    </citation>
    <scope>NUCLEOTIDE SEQUENCE [LARGE SCALE GENOMIC DNA]</scope>
    <source>
        <strain evidence="2 3">ALDC</strain>
    </source>
</reference>
<feature type="transmembrane region" description="Helical" evidence="1">
    <location>
        <begin position="164"/>
        <end position="192"/>
    </location>
</feature>
<protein>
    <submittedName>
        <fullName evidence="2">Multidrug transporter</fullName>
    </submittedName>
</protein>
<dbReference type="RefSeq" id="WP_137423752.1">
    <property type="nucleotide sequence ID" value="NZ_CP040098.1"/>
</dbReference>
<feature type="transmembrane region" description="Helical" evidence="1">
    <location>
        <begin position="43"/>
        <end position="65"/>
    </location>
</feature>
<name>A0A4P8L2B4_9BACT</name>
<dbReference type="KEGG" id="dax:FDQ92_06055"/>
<reference evidence="2 3" key="2">
    <citation type="submission" date="2019-05" db="EMBL/GenBank/DDBJ databases">
        <authorList>
            <person name="Suflita J.M."/>
            <person name="Marks C.R."/>
        </authorList>
    </citation>
    <scope>NUCLEOTIDE SEQUENCE [LARGE SCALE GENOMIC DNA]</scope>
    <source>
        <strain evidence="2 3">ALDC</strain>
    </source>
</reference>
<evidence type="ECO:0000313" key="3">
    <source>
        <dbReference type="Proteomes" id="UP000298602"/>
    </source>
</evidence>
<dbReference type="Pfam" id="PF06182">
    <property type="entry name" value="ABC2_membrane_6"/>
    <property type="match status" value="1"/>
</dbReference>
<dbReference type="PANTHER" id="PTHR36833:SF2">
    <property type="entry name" value="SLR0610 PROTEIN"/>
    <property type="match status" value="1"/>
</dbReference>
<dbReference type="OrthoDB" id="9788195at2"/>
<keyword evidence="1" id="KW-0812">Transmembrane</keyword>
<feature type="transmembrane region" description="Helical" evidence="1">
    <location>
        <begin position="218"/>
        <end position="239"/>
    </location>
</feature>
<feature type="transmembrane region" description="Helical" evidence="1">
    <location>
        <begin position="133"/>
        <end position="152"/>
    </location>
</feature>
<keyword evidence="3" id="KW-1185">Reference proteome</keyword>
<organism evidence="2 3">
    <name type="scientific">Desulfoglaeba alkanexedens ALDC</name>
    <dbReference type="NCBI Taxonomy" id="980445"/>
    <lineage>
        <taxon>Bacteria</taxon>
        <taxon>Pseudomonadati</taxon>
        <taxon>Thermodesulfobacteriota</taxon>
        <taxon>Syntrophobacteria</taxon>
        <taxon>Syntrophobacterales</taxon>
        <taxon>Syntrophobacteraceae</taxon>
        <taxon>Desulfoglaeba</taxon>
    </lineage>
</organism>
<keyword evidence="1" id="KW-1133">Transmembrane helix</keyword>
<dbReference type="EMBL" id="CP040098">
    <property type="protein sequence ID" value="QCQ21783.1"/>
    <property type="molecule type" value="Genomic_DNA"/>
</dbReference>
<feature type="transmembrane region" description="Helical" evidence="1">
    <location>
        <begin position="246"/>
        <end position="267"/>
    </location>
</feature>
<accession>A0A4P8L2B4</accession>
<dbReference type="AlphaFoldDB" id="A0A4P8L2B4"/>
<sequence>MKAAGEYHRPPHRGGTGFSKSVRLVGIFFKNSLLVEMEYRANFAASVLMSVFWTAFALLGLQIFFHHRDFVGGWSYHEALLVVGFYTLFNGLIEAVLQPNLVRVVEQVRLGTFDFVLVKPVNSQFMATFRNLAVWRLADVLVGIAVCLYGLVGLRLVPRAPDVALFALFLLNGSVILYSIWLAMMTTCFWFVRIDNITELFLAVYETGRFPVTVYPEWMRGLLTFVVPVAFITTFPAAAVLGRAGWLLAFVSTVIAAVFFGLSAWLWRYAVRHYSSASS</sequence>